<evidence type="ECO:0000256" key="8">
    <source>
        <dbReference type="SAM" id="Phobius"/>
    </source>
</evidence>
<keyword evidence="2" id="KW-1003">Cell membrane</keyword>
<evidence type="ECO:0000256" key="5">
    <source>
        <dbReference type="ARBA" id="ARBA00022692"/>
    </source>
</evidence>
<dbReference type="PANTHER" id="PTHR33908">
    <property type="entry name" value="MANNOSYLTRANSFERASE YKCB-RELATED"/>
    <property type="match status" value="1"/>
</dbReference>
<evidence type="ECO:0000256" key="6">
    <source>
        <dbReference type="ARBA" id="ARBA00022989"/>
    </source>
</evidence>
<dbReference type="InterPro" id="IPR050297">
    <property type="entry name" value="LipidA_mod_glycosyltrf_83"/>
</dbReference>
<dbReference type="GO" id="GO:0009103">
    <property type="term" value="P:lipopolysaccharide biosynthetic process"/>
    <property type="evidence" value="ECO:0007669"/>
    <property type="project" value="UniProtKB-ARBA"/>
</dbReference>
<evidence type="ECO:0000313" key="10">
    <source>
        <dbReference type="Proteomes" id="UP000231474"/>
    </source>
</evidence>
<dbReference type="EMBL" id="PFEK01000014">
    <property type="protein sequence ID" value="PJE67727.1"/>
    <property type="molecule type" value="Genomic_DNA"/>
</dbReference>
<protein>
    <submittedName>
        <fullName evidence="9">Uncharacterized protein</fullName>
    </submittedName>
</protein>
<keyword evidence="4" id="KW-0808">Transferase</keyword>
<feature type="transmembrane region" description="Helical" evidence="8">
    <location>
        <begin position="323"/>
        <end position="339"/>
    </location>
</feature>
<reference evidence="10" key="1">
    <citation type="submission" date="2017-09" db="EMBL/GenBank/DDBJ databases">
        <title>Depth-based differentiation of microbial function through sediment-hosted aquifers and enrichment of novel symbionts in the deep terrestrial subsurface.</title>
        <authorList>
            <person name="Probst A.J."/>
            <person name="Ladd B."/>
            <person name="Jarett J.K."/>
            <person name="Geller-Mcgrath D.E."/>
            <person name="Sieber C.M.K."/>
            <person name="Emerson J.B."/>
            <person name="Anantharaman K."/>
            <person name="Thomas B.C."/>
            <person name="Malmstrom R."/>
            <person name="Stieglmeier M."/>
            <person name="Klingl A."/>
            <person name="Woyke T."/>
            <person name="Ryan C.M."/>
            <person name="Banfield J.F."/>
        </authorList>
    </citation>
    <scope>NUCLEOTIDE SEQUENCE [LARGE SCALE GENOMIC DNA]</scope>
</reference>
<evidence type="ECO:0000256" key="2">
    <source>
        <dbReference type="ARBA" id="ARBA00022475"/>
    </source>
</evidence>
<feature type="transmembrane region" description="Helical" evidence="8">
    <location>
        <begin position="257"/>
        <end position="274"/>
    </location>
</feature>
<comment type="subcellular location">
    <subcellularLocation>
        <location evidence="1">Cell membrane</location>
        <topology evidence="1">Multi-pass membrane protein</topology>
    </subcellularLocation>
</comment>
<evidence type="ECO:0000256" key="3">
    <source>
        <dbReference type="ARBA" id="ARBA00022676"/>
    </source>
</evidence>
<accession>A0A2M8L4E1</accession>
<feature type="transmembrane region" description="Helical" evidence="8">
    <location>
        <begin position="135"/>
        <end position="153"/>
    </location>
</feature>
<feature type="transmembrane region" description="Helical" evidence="8">
    <location>
        <begin position="219"/>
        <end position="245"/>
    </location>
</feature>
<gene>
    <name evidence="9" type="ORF">COU95_00830</name>
</gene>
<keyword evidence="5 8" id="KW-0812">Transmembrane</keyword>
<dbReference type="GO" id="GO:0016763">
    <property type="term" value="F:pentosyltransferase activity"/>
    <property type="evidence" value="ECO:0007669"/>
    <property type="project" value="TreeGrafter"/>
</dbReference>
<keyword evidence="3" id="KW-0328">Glycosyltransferase</keyword>
<comment type="caution">
    <text evidence="9">The sequence shown here is derived from an EMBL/GenBank/DDBJ whole genome shotgun (WGS) entry which is preliminary data.</text>
</comment>
<keyword evidence="6 8" id="KW-1133">Transmembrane helix</keyword>
<feature type="transmembrane region" description="Helical" evidence="8">
    <location>
        <begin position="56"/>
        <end position="79"/>
    </location>
</feature>
<dbReference type="PANTHER" id="PTHR33908:SF11">
    <property type="entry name" value="MEMBRANE PROTEIN"/>
    <property type="match status" value="1"/>
</dbReference>
<feature type="transmembrane region" description="Helical" evidence="8">
    <location>
        <begin position="396"/>
        <end position="414"/>
    </location>
</feature>
<feature type="transmembrane region" description="Helical" evidence="8">
    <location>
        <begin position="160"/>
        <end position="180"/>
    </location>
</feature>
<dbReference type="GO" id="GO:0005886">
    <property type="term" value="C:plasma membrane"/>
    <property type="evidence" value="ECO:0007669"/>
    <property type="project" value="UniProtKB-SubCell"/>
</dbReference>
<dbReference type="Proteomes" id="UP000231474">
    <property type="component" value="Unassembled WGS sequence"/>
</dbReference>
<name>A0A2M8L4E1_9BACT</name>
<evidence type="ECO:0000313" key="9">
    <source>
        <dbReference type="EMBL" id="PJE67727.1"/>
    </source>
</evidence>
<dbReference type="AlphaFoldDB" id="A0A2M8L4E1"/>
<feature type="transmembrane region" description="Helical" evidence="8">
    <location>
        <begin position="23"/>
        <end position="44"/>
    </location>
</feature>
<sequence length="527" mass="60210">MVGLAITLGIYSYLILALGLLGWLYKLPVILTLIPFLTAGFFWIRRNWHFDYLNWVNLGFWGLWGLLGIQVLINFLGAISPELSFDALWYHLTPPKLYVQNHQIFHIPGWLLSISTLPRLTEMFYTVALLFSNEFLAKLIHFGFGILAAAALFNLLRRYLSFRFSILGVVTFYTMLMVGWQSTTAYVDLTRTFFEILALDLFLKWIETKKENFLWEAGILTGLAISTKILAFGTLFTFLILILILKKRKALGQILKFAGIAVLVVSPWLTLSFINTGNPLFPLFGGVREPSISIEGPSFSWISENIGKLPLLLWNATIHPDDIISPVYLIFLPLVLIFIWKQKLPIKITGLYCLLGAFFAPAASNRYLLPYLPGLTLVTFSVADFFLKQKKILEKLFLGVIIFSALLNTGSRGLTTRKFLPYLLGKETKAEFLAKHLNFSFGDFYDVDGWFEENIKKEDLVLIYGIHNLYYVDFPYVHESWASPGTYFTHILVGGGENLPEKFGKKLLIYQNPKTQVKLYVFGEKYK</sequence>
<evidence type="ECO:0000256" key="4">
    <source>
        <dbReference type="ARBA" id="ARBA00022679"/>
    </source>
</evidence>
<evidence type="ECO:0000256" key="1">
    <source>
        <dbReference type="ARBA" id="ARBA00004651"/>
    </source>
</evidence>
<evidence type="ECO:0000256" key="7">
    <source>
        <dbReference type="ARBA" id="ARBA00023136"/>
    </source>
</evidence>
<proteinExistence type="predicted"/>
<keyword evidence="7 8" id="KW-0472">Membrane</keyword>
<organism evidence="9 10">
    <name type="scientific">Candidatus Shapirobacteria bacterium CG10_big_fil_rev_8_21_14_0_10_40_9</name>
    <dbReference type="NCBI Taxonomy" id="1974888"/>
    <lineage>
        <taxon>Bacteria</taxon>
        <taxon>Candidatus Shapironibacteriota</taxon>
    </lineage>
</organism>